<dbReference type="Pfam" id="PF06108">
    <property type="entry name" value="DUF952"/>
    <property type="match status" value="1"/>
</dbReference>
<proteinExistence type="predicted"/>
<gene>
    <name evidence="1" type="ORF">P4R38_04305</name>
</gene>
<dbReference type="RefSeq" id="WP_277191183.1">
    <property type="nucleotide sequence ID" value="NZ_JAROAV010000010.1"/>
</dbReference>
<dbReference type="InterPro" id="IPR009297">
    <property type="entry name" value="DUF952"/>
</dbReference>
<dbReference type="Proteomes" id="UP001528912">
    <property type="component" value="Unassembled WGS sequence"/>
</dbReference>
<evidence type="ECO:0000313" key="2">
    <source>
        <dbReference type="Proteomes" id="UP001528912"/>
    </source>
</evidence>
<accession>A0ABT6C456</accession>
<evidence type="ECO:0000313" key="1">
    <source>
        <dbReference type="EMBL" id="MDF8263466.1"/>
    </source>
</evidence>
<organism evidence="1 2">
    <name type="scientific">Luteipulveratus flavus</name>
    <dbReference type="NCBI Taxonomy" id="3031728"/>
    <lineage>
        <taxon>Bacteria</taxon>
        <taxon>Bacillati</taxon>
        <taxon>Actinomycetota</taxon>
        <taxon>Actinomycetes</taxon>
        <taxon>Micrococcales</taxon>
        <taxon>Dermacoccaceae</taxon>
        <taxon>Luteipulveratus</taxon>
    </lineage>
</organism>
<protein>
    <submittedName>
        <fullName evidence="1">DUF952 domain-containing protein</fullName>
    </submittedName>
</protein>
<dbReference type="PANTHER" id="PTHR34129:SF1">
    <property type="entry name" value="DUF952 DOMAIN-CONTAINING PROTEIN"/>
    <property type="match status" value="1"/>
</dbReference>
<reference evidence="1 2" key="1">
    <citation type="submission" date="2023-03" db="EMBL/GenBank/DDBJ databases">
        <title>YIM 133296 draft genome.</title>
        <authorList>
            <person name="Xiong L."/>
        </authorList>
    </citation>
    <scope>NUCLEOTIDE SEQUENCE [LARGE SCALE GENOMIC DNA]</scope>
    <source>
        <strain evidence="1 2">YIM 133296</strain>
    </source>
</reference>
<dbReference type="PANTHER" id="PTHR34129">
    <property type="entry name" value="BLR1139 PROTEIN"/>
    <property type="match status" value="1"/>
</dbReference>
<dbReference type="SUPFAM" id="SSF56399">
    <property type="entry name" value="ADP-ribosylation"/>
    <property type="match status" value="1"/>
</dbReference>
<sequence length="111" mass="12236">MSRIYHLAEPQDWDAARAAGAYEISTRGRTLAQEGFIHASEDTQWQTVRSRFYADVEGPLLLLEIDTDRLTAPLVREPAAEAGGELFPHIHGPLNTDAVVAVHPLEPPHDA</sequence>
<name>A0ABT6C456_9MICO</name>
<comment type="caution">
    <text evidence="1">The sequence shown here is derived from an EMBL/GenBank/DDBJ whole genome shotgun (WGS) entry which is preliminary data.</text>
</comment>
<dbReference type="Gene3D" id="3.20.170.20">
    <property type="entry name" value="Protein of unknown function DUF952"/>
    <property type="match status" value="1"/>
</dbReference>
<keyword evidence="2" id="KW-1185">Reference proteome</keyword>
<dbReference type="EMBL" id="JAROAV010000010">
    <property type="protein sequence ID" value="MDF8263466.1"/>
    <property type="molecule type" value="Genomic_DNA"/>
</dbReference>